<name>A0A2Z6MW80_TRISU</name>
<keyword evidence="8" id="KW-1185">Reference proteome</keyword>
<keyword evidence="2" id="KW-0805">Transcription regulation</keyword>
<dbReference type="GO" id="GO:0003677">
    <property type="term" value="F:DNA binding"/>
    <property type="evidence" value="ECO:0007669"/>
    <property type="project" value="UniProtKB-UniRule"/>
</dbReference>
<dbReference type="SUPFAM" id="SSF46689">
    <property type="entry name" value="Homeodomain-like"/>
    <property type="match status" value="1"/>
</dbReference>
<comment type="subcellular location">
    <subcellularLocation>
        <location evidence="1 4 5">Nucleus</location>
    </subcellularLocation>
</comment>
<sequence length="71" mass="8717">MNRVAIEEEWMEVEDEEENSVNGVVTPRKKLRLTKEQSRLLEERFRTNHTLNPLKLRPRQVEVWFQNRRAR</sequence>
<keyword evidence="4 5" id="KW-0238">DNA-binding</keyword>
<dbReference type="Gene3D" id="1.10.10.60">
    <property type="entry name" value="Homeodomain-like"/>
    <property type="match status" value="1"/>
</dbReference>
<dbReference type="InterPro" id="IPR050762">
    <property type="entry name" value="HD-ZIP_Homeobox_LZ_Class_II"/>
</dbReference>
<dbReference type="PANTHER" id="PTHR45714:SF8">
    <property type="entry name" value="HOMEOBOX-LEUCINE ZIPPER PROTEIN ATHB-17"/>
    <property type="match status" value="1"/>
</dbReference>
<evidence type="ECO:0000256" key="3">
    <source>
        <dbReference type="ARBA" id="ARBA00023163"/>
    </source>
</evidence>
<organism evidence="7 8">
    <name type="scientific">Trifolium subterraneum</name>
    <name type="common">Subterranean clover</name>
    <dbReference type="NCBI Taxonomy" id="3900"/>
    <lineage>
        <taxon>Eukaryota</taxon>
        <taxon>Viridiplantae</taxon>
        <taxon>Streptophyta</taxon>
        <taxon>Embryophyta</taxon>
        <taxon>Tracheophyta</taxon>
        <taxon>Spermatophyta</taxon>
        <taxon>Magnoliopsida</taxon>
        <taxon>eudicotyledons</taxon>
        <taxon>Gunneridae</taxon>
        <taxon>Pentapetalae</taxon>
        <taxon>rosids</taxon>
        <taxon>fabids</taxon>
        <taxon>Fabales</taxon>
        <taxon>Fabaceae</taxon>
        <taxon>Papilionoideae</taxon>
        <taxon>50 kb inversion clade</taxon>
        <taxon>NPAAA clade</taxon>
        <taxon>Hologalegina</taxon>
        <taxon>IRL clade</taxon>
        <taxon>Trifolieae</taxon>
        <taxon>Trifolium</taxon>
    </lineage>
</organism>
<dbReference type="InterPro" id="IPR001356">
    <property type="entry name" value="HD"/>
</dbReference>
<evidence type="ECO:0000313" key="7">
    <source>
        <dbReference type="EMBL" id="GAU29112.1"/>
    </source>
</evidence>
<evidence type="ECO:0000259" key="6">
    <source>
        <dbReference type="PROSITE" id="PS50071"/>
    </source>
</evidence>
<dbReference type="GO" id="GO:0005634">
    <property type="term" value="C:nucleus"/>
    <property type="evidence" value="ECO:0007669"/>
    <property type="project" value="UniProtKB-SubCell"/>
</dbReference>
<evidence type="ECO:0000256" key="4">
    <source>
        <dbReference type="PROSITE-ProRule" id="PRU00108"/>
    </source>
</evidence>
<dbReference type="Pfam" id="PF00046">
    <property type="entry name" value="Homeodomain"/>
    <property type="match status" value="1"/>
</dbReference>
<dbReference type="Proteomes" id="UP000242715">
    <property type="component" value="Unassembled WGS sequence"/>
</dbReference>
<proteinExistence type="predicted"/>
<accession>A0A2Z6MW80</accession>
<dbReference type="PROSITE" id="PS50071">
    <property type="entry name" value="HOMEOBOX_2"/>
    <property type="match status" value="1"/>
</dbReference>
<gene>
    <name evidence="7" type="ORF">TSUD_58780</name>
</gene>
<dbReference type="OrthoDB" id="6159439at2759"/>
<evidence type="ECO:0000256" key="5">
    <source>
        <dbReference type="RuleBase" id="RU000682"/>
    </source>
</evidence>
<reference evidence="8" key="1">
    <citation type="journal article" date="2017" name="Front. Plant Sci.">
        <title>Climate Clever Clovers: New Paradigm to Reduce the Environmental Footprint of Ruminants by Breeding Low Methanogenic Forages Utilizing Haplotype Variation.</title>
        <authorList>
            <person name="Kaur P."/>
            <person name="Appels R."/>
            <person name="Bayer P.E."/>
            <person name="Keeble-Gagnere G."/>
            <person name="Wang J."/>
            <person name="Hirakawa H."/>
            <person name="Shirasawa K."/>
            <person name="Vercoe P."/>
            <person name="Stefanova K."/>
            <person name="Durmic Z."/>
            <person name="Nichols P."/>
            <person name="Revell C."/>
            <person name="Isobe S.N."/>
            <person name="Edwards D."/>
            <person name="Erskine W."/>
        </authorList>
    </citation>
    <scope>NUCLEOTIDE SEQUENCE [LARGE SCALE GENOMIC DNA]</scope>
    <source>
        <strain evidence="8">cv. Daliak</strain>
    </source>
</reference>
<keyword evidence="3" id="KW-0804">Transcription</keyword>
<keyword evidence="4 5" id="KW-0539">Nucleus</keyword>
<dbReference type="AlphaFoldDB" id="A0A2Z6MW80"/>
<feature type="domain" description="Homeobox" evidence="6">
    <location>
        <begin position="1"/>
        <end position="71"/>
    </location>
</feature>
<evidence type="ECO:0000313" key="8">
    <source>
        <dbReference type="Proteomes" id="UP000242715"/>
    </source>
</evidence>
<dbReference type="CDD" id="cd00086">
    <property type="entry name" value="homeodomain"/>
    <property type="match status" value="1"/>
</dbReference>
<dbReference type="InterPro" id="IPR009057">
    <property type="entry name" value="Homeodomain-like_sf"/>
</dbReference>
<evidence type="ECO:0000256" key="2">
    <source>
        <dbReference type="ARBA" id="ARBA00023015"/>
    </source>
</evidence>
<dbReference type="PANTHER" id="PTHR45714">
    <property type="entry name" value="HOMEOBOX-LEUCINE ZIPPER PROTEIN HAT14"/>
    <property type="match status" value="1"/>
</dbReference>
<evidence type="ECO:0000256" key="1">
    <source>
        <dbReference type="ARBA" id="ARBA00004123"/>
    </source>
</evidence>
<protein>
    <recommendedName>
        <fullName evidence="6">Homeobox domain-containing protein</fullName>
    </recommendedName>
</protein>
<keyword evidence="4 5" id="KW-0371">Homeobox</keyword>
<dbReference type="EMBL" id="DF973388">
    <property type="protein sequence ID" value="GAU29112.1"/>
    <property type="molecule type" value="Genomic_DNA"/>
</dbReference>